<keyword evidence="7" id="KW-0227">DNA damage</keyword>
<keyword evidence="9" id="KW-0408">Iron</keyword>
<evidence type="ECO:0000256" key="2">
    <source>
        <dbReference type="ARBA" id="ARBA00006521"/>
    </source>
</evidence>
<keyword evidence="6" id="KW-0479">Metal-binding</keyword>
<dbReference type="InterPro" id="IPR036895">
    <property type="entry name" value="Uracil-DNA_glycosylase-like_sf"/>
</dbReference>
<dbReference type="Pfam" id="PF03167">
    <property type="entry name" value="UDG"/>
    <property type="match status" value="1"/>
</dbReference>
<evidence type="ECO:0000256" key="7">
    <source>
        <dbReference type="ARBA" id="ARBA00022763"/>
    </source>
</evidence>
<evidence type="ECO:0000256" key="3">
    <source>
        <dbReference type="ARBA" id="ARBA00012030"/>
    </source>
</evidence>
<evidence type="ECO:0000256" key="9">
    <source>
        <dbReference type="ARBA" id="ARBA00023004"/>
    </source>
</evidence>
<dbReference type="Proteomes" id="UP000199180">
    <property type="component" value="Unassembled WGS sequence"/>
</dbReference>
<dbReference type="SMART" id="SM00986">
    <property type="entry name" value="UDG"/>
    <property type="match status" value="1"/>
</dbReference>
<dbReference type="EMBL" id="FOHO01000001">
    <property type="protein sequence ID" value="SES70350.1"/>
    <property type="molecule type" value="Genomic_DNA"/>
</dbReference>
<dbReference type="STRING" id="364199.SAMN04489858_101234"/>
<dbReference type="GO" id="GO:0004844">
    <property type="term" value="F:uracil DNA N-glycosylase activity"/>
    <property type="evidence" value="ECO:0007669"/>
    <property type="project" value="UniProtKB-EC"/>
</dbReference>
<keyword evidence="14" id="KW-1185">Reference proteome</keyword>
<dbReference type="PANTHER" id="PTHR33693">
    <property type="entry name" value="TYPE-5 URACIL-DNA GLYCOSYLASE"/>
    <property type="match status" value="1"/>
</dbReference>
<dbReference type="SMART" id="SM00987">
    <property type="entry name" value="UreE_C"/>
    <property type="match status" value="1"/>
</dbReference>
<dbReference type="GO" id="GO:0051539">
    <property type="term" value="F:4 iron, 4 sulfur cluster binding"/>
    <property type="evidence" value="ECO:0007669"/>
    <property type="project" value="UniProtKB-KW"/>
</dbReference>
<reference evidence="13 14" key="1">
    <citation type="submission" date="2016-10" db="EMBL/GenBank/DDBJ databases">
        <authorList>
            <person name="de Groot N.N."/>
        </authorList>
    </citation>
    <scope>NUCLEOTIDE SEQUENCE [LARGE SCALE GENOMIC DNA]</scope>
    <source>
        <strain evidence="13 14">DSM 17862</strain>
    </source>
</reference>
<evidence type="ECO:0000256" key="8">
    <source>
        <dbReference type="ARBA" id="ARBA00022801"/>
    </source>
</evidence>
<dbReference type="OrthoDB" id="5290748at2"/>
<proteinExistence type="inferred from homology"/>
<evidence type="ECO:0000256" key="5">
    <source>
        <dbReference type="ARBA" id="ARBA00022485"/>
    </source>
</evidence>
<dbReference type="GO" id="GO:0006281">
    <property type="term" value="P:DNA repair"/>
    <property type="evidence" value="ECO:0007669"/>
    <property type="project" value="UniProtKB-KW"/>
</dbReference>
<keyword evidence="10" id="KW-0411">Iron-sulfur</keyword>
<dbReference type="EC" id="3.2.2.27" evidence="3"/>
<evidence type="ECO:0000256" key="4">
    <source>
        <dbReference type="ARBA" id="ARBA00019403"/>
    </source>
</evidence>
<evidence type="ECO:0000313" key="14">
    <source>
        <dbReference type="Proteomes" id="UP000199180"/>
    </source>
</evidence>
<dbReference type="SUPFAM" id="SSF52141">
    <property type="entry name" value="Uracil-DNA glycosylase-like"/>
    <property type="match status" value="1"/>
</dbReference>
<dbReference type="PANTHER" id="PTHR33693:SF1">
    <property type="entry name" value="TYPE-4 URACIL-DNA GLYCOSYLASE"/>
    <property type="match status" value="1"/>
</dbReference>
<organism evidence="13 14">
    <name type="scientific">Paracoccus homiensis</name>
    <dbReference type="NCBI Taxonomy" id="364199"/>
    <lineage>
        <taxon>Bacteria</taxon>
        <taxon>Pseudomonadati</taxon>
        <taxon>Pseudomonadota</taxon>
        <taxon>Alphaproteobacteria</taxon>
        <taxon>Rhodobacterales</taxon>
        <taxon>Paracoccaceae</taxon>
        <taxon>Paracoccus</taxon>
    </lineage>
</organism>
<dbReference type="InterPro" id="IPR005122">
    <property type="entry name" value="Uracil-DNA_glycosylase-like"/>
</dbReference>
<gene>
    <name evidence="13" type="ORF">SAMN04489858_101234</name>
</gene>
<evidence type="ECO:0000256" key="10">
    <source>
        <dbReference type="ARBA" id="ARBA00023014"/>
    </source>
</evidence>
<dbReference type="RefSeq" id="WP_090731831.1">
    <property type="nucleotide sequence ID" value="NZ_FOHO01000001.1"/>
</dbReference>
<keyword evidence="11" id="KW-0234">DNA repair</keyword>
<keyword evidence="5" id="KW-0004">4Fe-4S</keyword>
<dbReference type="InterPro" id="IPR051536">
    <property type="entry name" value="UDG_Type-4/5"/>
</dbReference>
<dbReference type="CDD" id="cd10030">
    <property type="entry name" value="UDG-F4_TTUDGA_SPO1dp_like"/>
    <property type="match status" value="1"/>
</dbReference>
<evidence type="ECO:0000313" key="13">
    <source>
        <dbReference type="EMBL" id="SES70350.1"/>
    </source>
</evidence>
<dbReference type="GO" id="GO:0046872">
    <property type="term" value="F:metal ion binding"/>
    <property type="evidence" value="ECO:0007669"/>
    <property type="project" value="UniProtKB-KW"/>
</dbReference>
<name>A0A1H9YMP1_9RHOB</name>
<comment type="similarity">
    <text evidence="2">Belongs to the uracil-DNA glycosylase (UDG) superfamily. Type 4 (UDGa) family.</text>
</comment>
<evidence type="ECO:0000256" key="6">
    <source>
        <dbReference type="ARBA" id="ARBA00022723"/>
    </source>
</evidence>
<dbReference type="InterPro" id="IPR005273">
    <property type="entry name" value="Ura-DNA_glyco_family4"/>
</dbReference>
<feature type="domain" description="Uracil-DNA glycosylase-like" evidence="12">
    <location>
        <begin position="111"/>
        <end position="262"/>
    </location>
</feature>
<keyword evidence="8" id="KW-0378">Hydrolase</keyword>
<protein>
    <recommendedName>
        <fullName evidence="4">Type-4 uracil-DNA glycosylase</fullName>
        <ecNumber evidence="3">3.2.2.27</ecNumber>
    </recommendedName>
</protein>
<evidence type="ECO:0000259" key="12">
    <source>
        <dbReference type="SMART" id="SM00986"/>
    </source>
</evidence>
<sequence>MDGELTYLGQTVDAATALALLEWQAELGADEAILDAGIDRYELAQRPRPAIPAAAATPAAPPVQTDQADQSALIAQAQALADGADTLAALAAAQEGFDGLELKKGARNFCFADGNPKARVMILGEAPGDEEDRQGRPFVGRAGQLLDKMFAAIGLSRDAVDAEAAIYVVNTLPWHPPGDRDPLAHEIALSMPFLRRHVELAAPDIIVLMGNIACEAALGRRGVLRLRGQWGTAFDRPVLPMTHPAYLLRNPPAKRAAWEDLLSLSARLDGVSV</sequence>
<dbReference type="NCBIfam" id="TIGR00758">
    <property type="entry name" value="UDG_fam4"/>
    <property type="match status" value="1"/>
</dbReference>
<evidence type="ECO:0000256" key="11">
    <source>
        <dbReference type="ARBA" id="ARBA00023204"/>
    </source>
</evidence>
<comment type="catalytic activity">
    <reaction evidence="1">
        <text>Hydrolyzes single-stranded DNA or mismatched double-stranded DNA and polynucleotides, releasing free uracil.</text>
        <dbReference type="EC" id="3.2.2.27"/>
    </reaction>
</comment>
<dbReference type="Gene3D" id="3.40.470.10">
    <property type="entry name" value="Uracil-DNA glycosylase-like domain"/>
    <property type="match status" value="1"/>
</dbReference>
<accession>A0A1H9YMP1</accession>
<dbReference type="AlphaFoldDB" id="A0A1H9YMP1"/>
<evidence type="ECO:0000256" key="1">
    <source>
        <dbReference type="ARBA" id="ARBA00001400"/>
    </source>
</evidence>